<proteinExistence type="predicted"/>
<dbReference type="Proteomes" id="UP000654075">
    <property type="component" value="Unassembled WGS sequence"/>
</dbReference>
<feature type="region of interest" description="Disordered" evidence="3">
    <location>
        <begin position="55"/>
        <end position="87"/>
    </location>
</feature>
<evidence type="ECO:0000256" key="2">
    <source>
        <dbReference type="SAM" id="Coils"/>
    </source>
</evidence>
<comment type="caution">
    <text evidence="5">The sequence shown here is derived from an EMBL/GenBank/DDBJ whole genome shotgun (WGS) entry which is preliminary data.</text>
</comment>
<keyword evidence="1" id="KW-0863">Zinc-finger</keyword>
<evidence type="ECO:0000256" key="3">
    <source>
        <dbReference type="SAM" id="MobiDB-lite"/>
    </source>
</evidence>
<dbReference type="AlphaFoldDB" id="A0A813GUG6"/>
<feature type="domain" description="C3H1-type" evidence="4">
    <location>
        <begin position="15"/>
        <end position="42"/>
    </location>
</feature>
<organism evidence="5 6">
    <name type="scientific">Polarella glacialis</name>
    <name type="common">Dinoflagellate</name>
    <dbReference type="NCBI Taxonomy" id="89957"/>
    <lineage>
        <taxon>Eukaryota</taxon>
        <taxon>Sar</taxon>
        <taxon>Alveolata</taxon>
        <taxon>Dinophyceae</taxon>
        <taxon>Suessiales</taxon>
        <taxon>Suessiaceae</taxon>
        <taxon>Polarella</taxon>
    </lineage>
</organism>
<dbReference type="EMBL" id="CAJNNV010029612">
    <property type="protein sequence ID" value="CAE8629203.1"/>
    <property type="molecule type" value="Genomic_DNA"/>
</dbReference>
<gene>
    <name evidence="5" type="ORF">PGLA1383_LOCUS45745</name>
</gene>
<dbReference type="PROSITE" id="PS50103">
    <property type="entry name" value="ZF_C3H1"/>
    <property type="match status" value="1"/>
</dbReference>
<dbReference type="InterPro" id="IPR000571">
    <property type="entry name" value="Znf_CCCH"/>
</dbReference>
<reference evidence="5" key="1">
    <citation type="submission" date="2021-02" db="EMBL/GenBank/DDBJ databases">
        <authorList>
            <person name="Dougan E. K."/>
            <person name="Rhodes N."/>
            <person name="Thang M."/>
            <person name="Chan C."/>
        </authorList>
    </citation>
    <scope>NUCLEOTIDE SEQUENCE</scope>
</reference>
<evidence type="ECO:0000313" key="6">
    <source>
        <dbReference type="Proteomes" id="UP000654075"/>
    </source>
</evidence>
<sequence>MPGKVPGKGKKNGHEAAKFCMYHLQGACKYTDSSCAFAHSIEEIQSLRCSRRSQAAQGGKEGHLSMMNANGFGSLQEPRQPMLFDPSHKMQPADLLLARTLASMPVQAGHGLALRNDAVRIGARMVPAMMQKLGSNYVGSSAANSFHPSGPHWGNDANLQDRRSLIESAPLNRESMKEDLESISRSMESLSNILARLSQTQASNSHTNLCGQHFANFPLPGLWDIPMPRYDPFAQLGTRNAAAMQPQTYQAFPGQHDLQPGFLPPPGLCLQ</sequence>
<name>A0A813GUG6_POLGL</name>
<feature type="coiled-coil region" evidence="2">
    <location>
        <begin position="173"/>
        <end position="200"/>
    </location>
</feature>
<dbReference type="GO" id="GO:0008270">
    <property type="term" value="F:zinc ion binding"/>
    <property type="evidence" value="ECO:0007669"/>
    <property type="project" value="UniProtKB-KW"/>
</dbReference>
<evidence type="ECO:0000313" key="5">
    <source>
        <dbReference type="EMBL" id="CAE8629203.1"/>
    </source>
</evidence>
<evidence type="ECO:0000259" key="4">
    <source>
        <dbReference type="PROSITE" id="PS50103"/>
    </source>
</evidence>
<protein>
    <recommendedName>
        <fullName evidence="4">C3H1-type domain-containing protein</fullName>
    </recommendedName>
</protein>
<keyword evidence="6" id="KW-1185">Reference proteome</keyword>
<evidence type="ECO:0000256" key="1">
    <source>
        <dbReference type="PROSITE-ProRule" id="PRU00723"/>
    </source>
</evidence>
<keyword evidence="2" id="KW-0175">Coiled coil</keyword>
<keyword evidence="1" id="KW-0862">Zinc</keyword>
<accession>A0A813GUG6</accession>
<keyword evidence="1" id="KW-0479">Metal-binding</keyword>
<feature type="zinc finger region" description="C3H1-type" evidence="1">
    <location>
        <begin position="15"/>
        <end position="42"/>
    </location>
</feature>